<name>A0A3E0HCJ3_9PSEU</name>
<feature type="transmembrane region" description="Helical" evidence="1">
    <location>
        <begin position="205"/>
        <end position="223"/>
    </location>
</feature>
<dbReference type="Proteomes" id="UP000256269">
    <property type="component" value="Unassembled WGS sequence"/>
</dbReference>
<dbReference type="AlphaFoldDB" id="A0A3E0HCJ3"/>
<organism evidence="2 3">
    <name type="scientific">Kutzneria buriramensis</name>
    <dbReference type="NCBI Taxonomy" id="1045776"/>
    <lineage>
        <taxon>Bacteria</taxon>
        <taxon>Bacillati</taxon>
        <taxon>Actinomycetota</taxon>
        <taxon>Actinomycetes</taxon>
        <taxon>Pseudonocardiales</taxon>
        <taxon>Pseudonocardiaceae</taxon>
        <taxon>Kutzneria</taxon>
    </lineage>
</organism>
<evidence type="ECO:0000313" key="3">
    <source>
        <dbReference type="Proteomes" id="UP000256269"/>
    </source>
</evidence>
<feature type="transmembrane region" description="Helical" evidence="1">
    <location>
        <begin position="176"/>
        <end position="193"/>
    </location>
</feature>
<sequence>MTALLSQEKTRQQEWLAPAVCVLAAAVWALAVRPVDPGTLGSLGLAASISPAVLIGVAMLSVGFVLELRSASPRTWVLAGACMLAVICAYGLQPLVEPSARLPVAWLHAGWSGYIAQHGQILHNFDARFSWPAFFAFVAWLTKASGAPDATVFLAWAPPVFTGLAAIGVHTLASTVLGRGRGAWLAVWLFLIVNWVEQDYFSPQGLAYLMYLAALTIVLRWLCREGLTAASVLGSNRTRLAAAAFIVLLCAMAPEHQVTPFALAGLMVVLAVTRMLRTPWLAVVAVLIPLAWLALGAKEYWIGHLDDLFGGVGDLSGSVQQNVGQRFSGDLGRIAVLTVRCGLSIALLVLAAAGWWRLRKDRPIVLAVLALLPFGLVGLQSYGGEMLLRSYLYALPLLCTLGGAALVTMLDRLPTALLTAAGLGLAAIGLVTARGGNDAYVAFRSDDVKVVQEAYREALPGQHITALAGYLPMQWARVGEVRQLSLELKCPPGPDEAPCVRHLGPEFVIVNPAQDAYGHMLLGLPPGWSRAAVAGLESHGYREKLRIGDTVLLELGGTR</sequence>
<evidence type="ECO:0008006" key="4">
    <source>
        <dbReference type="Google" id="ProtNLM"/>
    </source>
</evidence>
<feature type="transmembrane region" description="Helical" evidence="1">
    <location>
        <begin position="43"/>
        <end position="66"/>
    </location>
</feature>
<accession>A0A3E0HCJ3</accession>
<feature type="transmembrane region" description="Helical" evidence="1">
    <location>
        <begin position="15"/>
        <end position="31"/>
    </location>
</feature>
<proteinExistence type="predicted"/>
<dbReference type="RefSeq" id="WP_170217797.1">
    <property type="nucleotide sequence ID" value="NZ_CP144375.1"/>
</dbReference>
<dbReference type="EMBL" id="QUNO01000010">
    <property type="protein sequence ID" value="REH42570.1"/>
    <property type="molecule type" value="Genomic_DNA"/>
</dbReference>
<feature type="transmembrane region" description="Helical" evidence="1">
    <location>
        <begin position="75"/>
        <end position="92"/>
    </location>
</feature>
<feature type="transmembrane region" description="Helical" evidence="1">
    <location>
        <begin position="150"/>
        <end position="169"/>
    </location>
</feature>
<feature type="transmembrane region" description="Helical" evidence="1">
    <location>
        <begin position="362"/>
        <end position="379"/>
    </location>
</feature>
<feature type="transmembrane region" description="Helical" evidence="1">
    <location>
        <begin position="244"/>
        <end position="272"/>
    </location>
</feature>
<keyword evidence="1" id="KW-0472">Membrane</keyword>
<protein>
    <recommendedName>
        <fullName evidence="4">Glycosyltransferase RgtA/B/C/D-like domain-containing protein</fullName>
    </recommendedName>
</protein>
<feature type="transmembrane region" description="Helical" evidence="1">
    <location>
        <begin position="278"/>
        <end position="295"/>
    </location>
</feature>
<reference evidence="2 3" key="1">
    <citation type="submission" date="2018-08" db="EMBL/GenBank/DDBJ databases">
        <title>Genomic Encyclopedia of Archaeal and Bacterial Type Strains, Phase II (KMG-II): from individual species to whole genera.</title>
        <authorList>
            <person name="Goeker M."/>
        </authorList>
    </citation>
    <scope>NUCLEOTIDE SEQUENCE [LARGE SCALE GENOMIC DNA]</scope>
    <source>
        <strain evidence="2 3">DSM 45791</strain>
    </source>
</reference>
<gene>
    <name evidence="2" type="ORF">BCF44_11065</name>
</gene>
<keyword evidence="1" id="KW-1133">Transmembrane helix</keyword>
<evidence type="ECO:0000313" key="2">
    <source>
        <dbReference type="EMBL" id="REH42570.1"/>
    </source>
</evidence>
<keyword evidence="3" id="KW-1185">Reference proteome</keyword>
<feature type="transmembrane region" description="Helical" evidence="1">
    <location>
        <begin position="391"/>
        <end position="410"/>
    </location>
</feature>
<feature type="transmembrane region" description="Helical" evidence="1">
    <location>
        <begin position="416"/>
        <end position="435"/>
    </location>
</feature>
<feature type="transmembrane region" description="Helical" evidence="1">
    <location>
        <begin position="334"/>
        <end position="356"/>
    </location>
</feature>
<comment type="caution">
    <text evidence="2">The sequence shown here is derived from an EMBL/GenBank/DDBJ whole genome shotgun (WGS) entry which is preliminary data.</text>
</comment>
<evidence type="ECO:0000256" key="1">
    <source>
        <dbReference type="SAM" id="Phobius"/>
    </source>
</evidence>
<keyword evidence="1" id="KW-0812">Transmembrane</keyword>